<proteinExistence type="predicted"/>
<dbReference type="PANTHER" id="PTHR47595:SF1">
    <property type="entry name" value="MYB_SANT-LIKE DNA-BINDING DOMAIN-CONTAINING PROTEIN"/>
    <property type="match status" value="1"/>
</dbReference>
<dbReference type="AlphaFoldDB" id="M7B616"/>
<organism evidence="3 4">
    <name type="scientific">Chelonia mydas</name>
    <name type="common">Green sea-turtle</name>
    <name type="synonym">Chelonia agassizi</name>
    <dbReference type="NCBI Taxonomy" id="8469"/>
    <lineage>
        <taxon>Eukaryota</taxon>
        <taxon>Metazoa</taxon>
        <taxon>Chordata</taxon>
        <taxon>Craniata</taxon>
        <taxon>Vertebrata</taxon>
        <taxon>Euteleostomi</taxon>
        <taxon>Archelosauria</taxon>
        <taxon>Testudinata</taxon>
        <taxon>Testudines</taxon>
        <taxon>Cryptodira</taxon>
        <taxon>Durocryptodira</taxon>
        <taxon>Americhelydia</taxon>
        <taxon>Chelonioidea</taxon>
        <taxon>Cheloniidae</taxon>
        <taxon>Chelonia</taxon>
    </lineage>
</organism>
<protein>
    <submittedName>
        <fullName evidence="3">Zinc finger and SCAN domain-containing protein 29</fullName>
    </submittedName>
</protein>
<feature type="region of interest" description="Disordered" evidence="1">
    <location>
        <begin position="97"/>
        <end position="141"/>
    </location>
</feature>
<evidence type="ECO:0000313" key="3">
    <source>
        <dbReference type="EMBL" id="EMP27603.1"/>
    </source>
</evidence>
<accession>M7B616</accession>
<dbReference type="Gene3D" id="1.10.10.60">
    <property type="entry name" value="Homeodomain-like"/>
    <property type="match status" value="1"/>
</dbReference>
<gene>
    <name evidence="3" type="ORF">UY3_15291</name>
</gene>
<evidence type="ECO:0000256" key="1">
    <source>
        <dbReference type="SAM" id="MobiDB-lite"/>
    </source>
</evidence>
<sequence length="303" mass="34155">MPPRARRAPVWSSGELLDLISVWGEEAVQSQLRSSHRNYDPFGQISRDVMERSHDREALQCRIKVKELQNAYRKVHEANRRSAAAPTTRRFYKELGTILGGDPTSTPGITTDTSEPSATRQEEEEEEQQQSGSEYAEAEEDTPEFLDACIQELFSSQEEGSQLRQPVLREGQTPEDVPSVRFSRSSEDPPNRQQIALQSTPVLYPQEEYGFLCKATCVNETNCSKLTICTQKLRKLIPELQKQADQQKRSNKLLQEKGKVNTFTPSVKMLELIITSPRPITVSSVKLGKTKLDIPDNAKLPPG</sequence>
<keyword evidence="4" id="KW-1185">Reference proteome</keyword>
<feature type="domain" description="Myb/SANT-like DNA-binding" evidence="2">
    <location>
        <begin position="10"/>
        <end position="95"/>
    </location>
</feature>
<dbReference type="InterPro" id="IPR044822">
    <property type="entry name" value="Myb_DNA-bind_4"/>
</dbReference>
<dbReference type="PANTHER" id="PTHR47595">
    <property type="entry name" value="HEAT SHOCK 70 KDA PROTEIN 14"/>
    <property type="match status" value="1"/>
</dbReference>
<reference evidence="4" key="1">
    <citation type="journal article" date="2013" name="Nat. Genet.">
        <title>The draft genomes of soft-shell turtle and green sea turtle yield insights into the development and evolution of the turtle-specific body plan.</title>
        <authorList>
            <person name="Wang Z."/>
            <person name="Pascual-Anaya J."/>
            <person name="Zadissa A."/>
            <person name="Li W."/>
            <person name="Niimura Y."/>
            <person name="Huang Z."/>
            <person name="Li C."/>
            <person name="White S."/>
            <person name="Xiong Z."/>
            <person name="Fang D."/>
            <person name="Wang B."/>
            <person name="Ming Y."/>
            <person name="Chen Y."/>
            <person name="Zheng Y."/>
            <person name="Kuraku S."/>
            <person name="Pignatelli M."/>
            <person name="Herrero J."/>
            <person name="Beal K."/>
            <person name="Nozawa M."/>
            <person name="Li Q."/>
            <person name="Wang J."/>
            <person name="Zhang H."/>
            <person name="Yu L."/>
            <person name="Shigenobu S."/>
            <person name="Wang J."/>
            <person name="Liu J."/>
            <person name="Flicek P."/>
            <person name="Searle S."/>
            <person name="Wang J."/>
            <person name="Kuratani S."/>
            <person name="Yin Y."/>
            <person name="Aken B."/>
            <person name="Zhang G."/>
            <person name="Irie N."/>
        </authorList>
    </citation>
    <scope>NUCLEOTIDE SEQUENCE [LARGE SCALE GENOMIC DNA]</scope>
</reference>
<dbReference type="Pfam" id="PF13837">
    <property type="entry name" value="Myb_DNA-bind_4"/>
    <property type="match status" value="1"/>
</dbReference>
<feature type="compositionally biased region" description="Polar residues" evidence="1">
    <location>
        <begin position="103"/>
        <end position="113"/>
    </location>
</feature>
<feature type="region of interest" description="Disordered" evidence="1">
    <location>
        <begin position="160"/>
        <end position="192"/>
    </location>
</feature>
<evidence type="ECO:0000259" key="2">
    <source>
        <dbReference type="Pfam" id="PF13837"/>
    </source>
</evidence>
<evidence type="ECO:0000313" key="4">
    <source>
        <dbReference type="Proteomes" id="UP000031443"/>
    </source>
</evidence>
<dbReference type="EMBL" id="KB568670">
    <property type="protein sequence ID" value="EMP27603.1"/>
    <property type="molecule type" value="Genomic_DNA"/>
</dbReference>
<name>M7B616_CHEMY</name>
<dbReference type="Proteomes" id="UP000031443">
    <property type="component" value="Unassembled WGS sequence"/>
</dbReference>